<keyword evidence="1" id="KW-0472">Membrane</keyword>
<accession>A0A543GFD8</accession>
<organism evidence="2 3">
    <name type="scientific">Pseudonocardia cypriaca</name>
    <dbReference type="NCBI Taxonomy" id="882449"/>
    <lineage>
        <taxon>Bacteria</taxon>
        <taxon>Bacillati</taxon>
        <taxon>Actinomycetota</taxon>
        <taxon>Actinomycetes</taxon>
        <taxon>Pseudonocardiales</taxon>
        <taxon>Pseudonocardiaceae</taxon>
        <taxon>Pseudonocardia</taxon>
    </lineage>
</organism>
<comment type="caution">
    <text evidence="2">The sequence shown here is derived from an EMBL/GenBank/DDBJ whole genome shotgun (WGS) entry which is preliminary data.</text>
</comment>
<gene>
    <name evidence="2" type="ORF">FB388_2166</name>
</gene>
<dbReference type="EMBL" id="VFPH01000001">
    <property type="protein sequence ID" value="TQM44792.1"/>
    <property type="molecule type" value="Genomic_DNA"/>
</dbReference>
<proteinExistence type="predicted"/>
<keyword evidence="1" id="KW-1133">Transmembrane helix</keyword>
<protein>
    <submittedName>
        <fullName evidence="2">Uncharacterized protein</fullName>
    </submittedName>
</protein>
<keyword evidence="1" id="KW-0812">Transmembrane</keyword>
<dbReference type="Proteomes" id="UP000319818">
    <property type="component" value="Unassembled WGS sequence"/>
</dbReference>
<sequence>MGWFWFDVVGILVILTVVYLLVVGAERHR</sequence>
<name>A0A543GFD8_9PSEU</name>
<feature type="transmembrane region" description="Helical" evidence="1">
    <location>
        <begin position="6"/>
        <end position="25"/>
    </location>
</feature>
<keyword evidence="3" id="KW-1185">Reference proteome</keyword>
<evidence type="ECO:0000256" key="1">
    <source>
        <dbReference type="SAM" id="Phobius"/>
    </source>
</evidence>
<reference evidence="2 3" key="1">
    <citation type="submission" date="2019-06" db="EMBL/GenBank/DDBJ databases">
        <title>Sequencing the genomes of 1000 actinobacteria strains.</title>
        <authorList>
            <person name="Klenk H.-P."/>
        </authorList>
    </citation>
    <scope>NUCLEOTIDE SEQUENCE [LARGE SCALE GENOMIC DNA]</scope>
    <source>
        <strain evidence="2 3">DSM 45511</strain>
    </source>
</reference>
<evidence type="ECO:0000313" key="2">
    <source>
        <dbReference type="EMBL" id="TQM44792.1"/>
    </source>
</evidence>
<evidence type="ECO:0000313" key="3">
    <source>
        <dbReference type="Proteomes" id="UP000319818"/>
    </source>
</evidence>
<dbReference type="AlphaFoldDB" id="A0A543GFD8"/>